<keyword evidence="2" id="KW-1185">Reference proteome</keyword>
<name>A0A0B2WR75_METAS</name>
<accession>A0A0B2WR75</accession>
<dbReference type="GeneID" id="63740422"/>
<dbReference type="STRING" id="1081103.A0A0B2WR75"/>
<dbReference type="PANTHER" id="PTHR34822:SF1">
    <property type="entry name" value="GRPB FAMILY PROTEIN"/>
    <property type="match status" value="1"/>
</dbReference>
<dbReference type="Proteomes" id="UP000030816">
    <property type="component" value="Unassembled WGS sequence"/>
</dbReference>
<dbReference type="Pfam" id="PF04229">
    <property type="entry name" value="GrpB"/>
    <property type="match status" value="1"/>
</dbReference>
<evidence type="ECO:0000313" key="1">
    <source>
        <dbReference type="EMBL" id="KHN96119.1"/>
    </source>
</evidence>
<proteinExistence type="predicted"/>
<dbReference type="Gene3D" id="3.30.460.10">
    <property type="entry name" value="Beta Polymerase, domain 2"/>
    <property type="match status" value="1"/>
</dbReference>
<sequence>MPLTPEQIVARVEEDPDGVEWIGTRKLANILEIVEPDPSWPRQFEQLRARIKNALGGTALAIAHTGSTSVPGLPAKNIIDIDLTVKDVGDEDSYVPQLESAGFTFLLREKPWHGHRLFGMGWDPTPVNLHVFGPDCPEVERHRIFREWLVKNARDRERYAETKRESAAESRRRGESMMEYNTRKEKVLREILDNAFRALGYIE</sequence>
<dbReference type="InterPro" id="IPR007344">
    <property type="entry name" value="GrpB/CoaE"/>
</dbReference>
<reference evidence="1 2" key="1">
    <citation type="journal article" date="2014" name="Proc. Natl. Acad. Sci. U.S.A.">
        <title>Trajectory and genomic determinants of fungal-pathogen speciation and host adaptation.</title>
        <authorList>
            <person name="Hu X."/>
            <person name="Xiao G."/>
            <person name="Zheng P."/>
            <person name="Shang Y."/>
            <person name="Su Y."/>
            <person name="Zhang X."/>
            <person name="Liu X."/>
            <person name="Zhan S."/>
            <person name="St Leger R.J."/>
            <person name="Wang C."/>
        </authorList>
    </citation>
    <scope>NUCLEOTIDE SEQUENCE [LARGE SCALE GENOMIC DNA]</scope>
    <source>
        <strain evidence="1 2">ARSEF 1941</strain>
    </source>
</reference>
<dbReference type="AlphaFoldDB" id="A0A0B2WR75"/>
<dbReference type="SUPFAM" id="SSF81301">
    <property type="entry name" value="Nucleotidyltransferase"/>
    <property type="match status" value="1"/>
</dbReference>
<evidence type="ECO:0000313" key="2">
    <source>
        <dbReference type="Proteomes" id="UP000030816"/>
    </source>
</evidence>
<dbReference type="EMBL" id="AZHE01000017">
    <property type="protein sequence ID" value="KHN96119.1"/>
    <property type="molecule type" value="Genomic_DNA"/>
</dbReference>
<protein>
    <submittedName>
        <fullName evidence="1">GrpB domain protein</fullName>
    </submittedName>
</protein>
<gene>
    <name evidence="1" type="ORF">MAM_05967</name>
</gene>
<comment type="caution">
    <text evidence="1">The sequence shown here is derived from an EMBL/GenBank/DDBJ whole genome shotgun (WGS) entry which is preliminary data.</text>
</comment>
<dbReference type="OrthoDB" id="630895at2759"/>
<dbReference type="InterPro" id="IPR043519">
    <property type="entry name" value="NT_sf"/>
</dbReference>
<dbReference type="RefSeq" id="XP_040677185.1">
    <property type="nucleotide sequence ID" value="XM_040824765.1"/>
</dbReference>
<dbReference type="HOGENOM" id="CLU_086407_1_0_1"/>
<organism evidence="1 2">
    <name type="scientific">Metarhizium album (strain ARSEF 1941)</name>
    <dbReference type="NCBI Taxonomy" id="1081103"/>
    <lineage>
        <taxon>Eukaryota</taxon>
        <taxon>Fungi</taxon>
        <taxon>Dikarya</taxon>
        <taxon>Ascomycota</taxon>
        <taxon>Pezizomycotina</taxon>
        <taxon>Sordariomycetes</taxon>
        <taxon>Hypocreomycetidae</taxon>
        <taxon>Hypocreales</taxon>
        <taxon>Clavicipitaceae</taxon>
        <taxon>Metarhizium</taxon>
    </lineage>
</organism>
<dbReference type="PANTHER" id="PTHR34822">
    <property type="entry name" value="GRPB DOMAIN PROTEIN (AFU_ORTHOLOGUE AFUA_1G01530)"/>
    <property type="match status" value="1"/>
</dbReference>